<dbReference type="STRING" id="472963.BKP45_05890"/>
<accession>A0A1S2MC10</accession>
<dbReference type="Proteomes" id="UP000180057">
    <property type="component" value="Unassembled WGS sequence"/>
</dbReference>
<sequence>MSVNRNKTCPCGSGKKYKKCCMQKQNVIQMGEVKEERFLQQKHALVKKLEAFVDKNISYQEQLRLETYFYQRVKYKIDQNIKYPYFRFWLYFFHTFENGLRTIEWFGKENKLSDSSMLQTWLQLTPKLVQAVEFKEDIVL</sequence>
<name>A0A1S2MC10_9BACI</name>
<dbReference type="RefSeq" id="WP_071388760.1">
    <property type="nucleotide sequence ID" value="NZ_MLQS01000001.1"/>
</dbReference>
<dbReference type="Pfam" id="PF02810">
    <property type="entry name" value="SEC-C"/>
    <property type="match status" value="1"/>
</dbReference>
<dbReference type="OrthoDB" id="6399948at2"/>
<dbReference type="AlphaFoldDB" id="A0A1S2MC10"/>
<dbReference type="EMBL" id="MLQS01000001">
    <property type="protein sequence ID" value="OIJ22199.1"/>
    <property type="molecule type" value="Genomic_DNA"/>
</dbReference>
<gene>
    <name evidence="1" type="ORF">BKP45_05890</name>
</gene>
<dbReference type="InterPro" id="IPR004027">
    <property type="entry name" value="SEC_C_motif"/>
</dbReference>
<evidence type="ECO:0008006" key="3">
    <source>
        <dbReference type="Google" id="ProtNLM"/>
    </source>
</evidence>
<proteinExistence type="predicted"/>
<dbReference type="Gene3D" id="3.10.450.50">
    <property type="match status" value="1"/>
</dbReference>
<comment type="caution">
    <text evidence="1">The sequence shown here is derived from an EMBL/GenBank/DDBJ whole genome shotgun (WGS) entry which is preliminary data.</text>
</comment>
<keyword evidence="2" id="KW-1185">Reference proteome</keyword>
<dbReference type="SUPFAM" id="SSF103642">
    <property type="entry name" value="Sec-C motif"/>
    <property type="match status" value="1"/>
</dbReference>
<evidence type="ECO:0000313" key="1">
    <source>
        <dbReference type="EMBL" id="OIJ22199.1"/>
    </source>
</evidence>
<reference evidence="1 2" key="1">
    <citation type="submission" date="2016-10" db="EMBL/GenBank/DDBJ databases">
        <title>Draft genome sequences of four alkaliphilic bacteria belonging to the Anaerobacillus genus.</title>
        <authorList>
            <person name="Bassil N.M."/>
            <person name="Lloyd J.R."/>
        </authorList>
    </citation>
    <scope>NUCLEOTIDE SEQUENCE [LARGE SCALE GENOMIC DNA]</scope>
    <source>
        <strain evidence="1 2">DSM 22531</strain>
    </source>
</reference>
<organism evidence="1 2">
    <name type="scientific">Anaerobacillus alkalidiazotrophicus</name>
    <dbReference type="NCBI Taxonomy" id="472963"/>
    <lineage>
        <taxon>Bacteria</taxon>
        <taxon>Bacillati</taxon>
        <taxon>Bacillota</taxon>
        <taxon>Bacilli</taxon>
        <taxon>Bacillales</taxon>
        <taxon>Bacillaceae</taxon>
        <taxon>Anaerobacillus</taxon>
    </lineage>
</organism>
<evidence type="ECO:0000313" key="2">
    <source>
        <dbReference type="Proteomes" id="UP000180057"/>
    </source>
</evidence>
<protein>
    <recommendedName>
        <fullName evidence="3">Preprotein translocase subunit SecA</fullName>
    </recommendedName>
</protein>